<dbReference type="Gene3D" id="2.60.34.10">
    <property type="entry name" value="Substrate Binding Domain Of DNAk, Chain A, domain 1"/>
    <property type="match status" value="1"/>
</dbReference>
<dbReference type="EMBL" id="JAZDWU010000005">
    <property type="protein sequence ID" value="KAL0003083.1"/>
    <property type="molecule type" value="Genomic_DNA"/>
</dbReference>
<gene>
    <name evidence="1" type="ORF">SO802_016864</name>
</gene>
<evidence type="ECO:0000313" key="1">
    <source>
        <dbReference type="EMBL" id="KAL0003083.1"/>
    </source>
</evidence>
<organism evidence="1 2">
    <name type="scientific">Lithocarpus litseifolius</name>
    <dbReference type="NCBI Taxonomy" id="425828"/>
    <lineage>
        <taxon>Eukaryota</taxon>
        <taxon>Viridiplantae</taxon>
        <taxon>Streptophyta</taxon>
        <taxon>Embryophyta</taxon>
        <taxon>Tracheophyta</taxon>
        <taxon>Spermatophyta</taxon>
        <taxon>Magnoliopsida</taxon>
        <taxon>eudicotyledons</taxon>
        <taxon>Gunneridae</taxon>
        <taxon>Pentapetalae</taxon>
        <taxon>rosids</taxon>
        <taxon>fabids</taxon>
        <taxon>Fagales</taxon>
        <taxon>Fagaceae</taxon>
        <taxon>Lithocarpus</taxon>
    </lineage>
</organism>
<comment type="caution">
    <text evidence="1">The sequence shown here is derived from an EMBL/GenBank/DDBJ whole genome shotgun (WGS) entry which is preliminary data.</text>
</comment>
<proteinExistence type="predicted"/>
<name>A0AAW2D077_9ROSI</name>
<protein>
    <submittedName>
        <fullName evidence="1">Uncharacterized protein</fullName>
    </submittedName>
</protein>
<sequence length="56" mass="6632">MTSGLRCKITITCDKARLSNVETKRMIKDEEKYNFEDDENRKKVEAKEALLFKSYI</sequence>
<reference evidence="1 2" key="1">
    <citation type="submission" date="2024-01" db="EMBL/GenBank/DDBJ databases">
        <title>A telomere-to-telomere, gap-free genome of sweet tea (Lithocarpus litseifolius).</title>
        <authorList>
            <person name="Zhou J."/>
        </authorList>
    </citation>
    <scope>NUCLEOTIDE SEQUENCE [LARGE SCALE GENOMIC DNA]</scope>
    <source>
        <strain evidence="1">Zhou-2022a</strain>
        <tissue evidence="1">Leaf</tissue>
    </source>
</reference>
<keyword evidence="2" id="KW-1185">Reference proteome</keyword>
<dbReference type="Proteomes" id="UP001459277">
    <property type="component" value="Unassembled WGS sequence"/>
</dbReference>
<dbReference type="AlphaFoldDB" id="A0AAW2D077"/>
<dbReference type="SUPFAM" id="SSF100920">
    <property type="entry name" value="Heat shock protein 70kD (HSP70), peptide-binding domain"/>
    <property type="match status" value="1"/>
</dbReference>
<dbReference type="InterPro" id="IPR029047">
    <property type="entry name" value="HSP70_peptide-bd_sf"/>
</dbReference>
<evidence type="ECO:0000313" key="2">
    <source>
        <dbReference type="Proteomes" id="UP001459277"/>
    </source>
</evidence>
<accession>A0AAW2D077</accession>